<protein>
    <submittedName>
        <fullName evidence="2">Uncharacterized protein</fullName>
    </submittedName>
</protein>
<dbReference type="Proteomes" id="UP000176087">
    <property type="component" value="Unassembled WGS sequence"/>
</dbReference>
<dbReference type="STRING" id="933944.AN215_21565"/>
<organism evidence="2 3">
    <name type="scientific">Streptomyces abyssalis</name>
    <dbReference type="NCBI Taxonomy" id="933944"/>
    <lineage>
        <taxon>Bacteria</taxon>
        <taxon>Bacillati</taxon>
        <taxon>Actinomycetota</taxon>
        <taxon>Actinomycetes</taxon>
        <taxon>Kitasatosporales</taxon>
        <taxon>Streptomycetaceae</taxon>
        <taxon>Streptomyces</taxon>
    </lineage>
</organism>
<reference evidence="2 3" key="1">
    <citation type="journal article" date="2016" name="Front. Microbiol.">
        <title>Comparative Genomics Analysis of Streptomyces Species Reveals Their Adaptation to the Marine Environment and Their Diversity at the Genomic Level.</title>
        <authorList>
            <person name="Tian X."/>
            <person name="Zhang Z."/>
            <person name="Yang T."/>
            <person name="Chen M."/>
            <person name="Li J."/>
            <person name="Chen F."/>
            <person name="Yang J."/>
            <person name="Li W."/>
            <person name="Zhang B."/>
            <person name="Zhang Z."/>
            <person name="Wu J."/>
            <person name="Zhang C."/>
            <person name="Long L."/>
            <person name="Xiao J."/>
        </authorList>
    </citation>
    <scope>NUCLEOTIDE SEQUENCE [LARGE SCALE GENOMIC DNA]</scope>
    <source>
        <strain evidence="2 3">SCSIO 10390</strain>
    </source>
</reference>
<keyword evidence="3" id="KW-1185">Reference proteome</keyword>
<evidence type="ECO:0000313" key="3">
    <source>
        <dbReference type="Proteomes" id="UP000176087"/>
    </source>
</evidence>
<dbReference type="AlphaFoldDB" id="A0A1E7JFG5"/>
<feature type="transmembrane region" description="Helical" evidence="1">
    <location>
        <begin position="53"/>
        <end position="72"/>
    </location>
</feature>
<evidence type="ECO:0000313" key="2">
    <source>
        <dbReference type="EMBL" id="OEU85205.1"/>
    </source>
</evidence>
<keyword evidence="1" id="KW-0472">Membrane</keyword>
<dbReference type="OrthoDB" id="74134at2"/>
<keyword evidence="1" id="KW-1133">Transmembrane helix</keyword>
<gene>
    <name evidence="2" type="ORF">AN215_21565</name>
</gene>
<keyword evidence="1" id="KW-0812">Transmembrane</keyword>
<feature type="transmembrane region" description="Helical" evidence="1">
    <location>
        <begin position="112"/>
        <end position="132"/>
    </location>
</feature>
<proteinExistence type="predicted"/>
<comment type="caution">
    <text evidence="2">The sequence shown here is derived from an EMBL/GenBank/DDBJ whole genome shotgun (WGS) entry which is preliminary data.</text>
</comment>
<dbReference type="EMBL" id="LJGT01000041">
    <property type="protein sequence ID" value="OEU85205.1"/>
    <property type="molecule type" value="Genomic_DNA"/>
</dbReference>
<accession>A0A1E7JFG5</accession>
<dbReference type="RefSeq" id="WP_070008886.1">
    <property type="nucleotide sequence ID" value="NZ_LJGS01000035.1"/>
</dbReference>
<sequence length="140" mass="15323">MGIHSRRVLLAILALIGAYTGGWAYFAPHQWYRDFPGFGLSWLPQLGPYNEHLATDAGAMFLALFVLSLFALGHVRNNLVSQATGLAWLTFDVLHLIFHFRHLDVYGTLDVALNVVALTMAVLVPAGLLVPIDHGDGASR</sequence>
<name>A0A1E7JFG5_9ACTN</name>
<evidence type="ECO:0000256" key="1">
    <source>
        <dbReference type="SAM" id="Phobius"/>
    </source>
</evidence>
<feature type="transmembrane region" description="Helical" evidence="1">
    <location>
        <begin position="79"/>
        <end position="100"/>
    </location>
</feature>